<dbReference type="InterPro" id="IPR016084">
    <property type="entry name" value="Haem_Oase-like_multi-hlx"/>
</dbReference>
<name>A0A8J7TLM1_9BACT</name>
<dbReference type="Gene3D" id="1.20.910.10">
    <property type="entry name" value="Heme oxygenase-like"/>
    <property type="match status" value="1"/>
</dbReference>
<protein>
    <submittedName>
        <fullName evidence="1">Uncharacterized protein</fullName>
    </submittedName>
</protein>
<dbReference type="Proteomes" id="UP000664277">
    <property type="component" value="Unassembled WGS sequence"/>
</dbReference>
<accession>A0A8J7TLM1</accession>
<gene>
    <name evidence="1" type="ORF">J0M35_12580</name>
</gene>
<sequence length="283" mass="31454">MLKPGLQNDQIVEKTDKAGSLNRRTLEKLTRISESLASALEDGNFIASVGKDIKAGKEICLNLWPFIKGLPDNISAVKDKLSASFLEPQTVAALAPGLKLLQQLADDERHYQNLYLNQCRLAGLSPEDLQQVVRTVRESTSPYADLSKAMDQFCQAGSPREGVLAIITAELAATQFARIALPAFEAYFAGKPQQYPKELVDTGLEWLRLHAKPNTRHAIWMRRLLLVVEEEASQSRDNGELSNIRQCEDLSTSNYSEPAVDKITNSLKAIWKNDENLSNQSCI</sequence>
<evidence type="ECO:0000313" key="1">
    <source>
        <dbReference type="EMBL" id="MBN8661195.1"/>
    </source>
</evidence>
<evidence type="ECO:0000313" key="2">
    <source>
        <dbReference type="Proteomes" id="UP000664277"/>
    </source>
</evidence>
<organism evidence="1 2">
    <name type="scientific">Candidatus Obscuribacter phosphatis</name>
    <dbReference type="NCBI Taxonomy" id="1906157"/>
    <lineage>
        <taxon>Bacteria</taxon>
        <taxon>Bacillati</taxon>
        <taxon>Candidatus Melainabacteria</taxon>
        <taxon>Candidatus Obscuribacterales</taxon>
        <taxon>Candidatus Obscuribacteraceae</taxon>
        <taxon>Candidatus Obscuribacter</taxon>
    </lineage>
</organism>
<dbReference type="AlphaFoldDB" id="A0A8J7TLM1"/>
<dbReference type="SUPFAM" id="SSF48613">
    <property type="entry name" value="Heme oxygenase-like"/>
    <property type="match status" value="1"/>
</dbReference>
<comment type="caution">
    <text evidence="1">The sequence shown here is derived from an EMBL/GenBank/DDBJ whole genome shotgun (WGS) entry which is preliminary data.</text>
</comment>
<proteinExistence type="predicted"/>
<dbReference type="EMBL" id="JAFLCK010000017">
    <property type="protein sequence ID" value="MBN8661195.1"/>
    <property type="molecule type" value="Genomic_DNA"/>
</dbReference>
<reference evidence="1" key="1">
    <citation type="submission" date="2021-02" db="EMBL/GenBank/DDBJ databases">
        <title>Genome-Resolved Metagenomics of a Microbial Community Performing Photosynthetic Biological Nutrient Removal.</title>
        <authorList>
            <person name="Mcdaniel E.A."/>
        </authorList>
    </citation>
    <scope>NUCLEOTIDE SEQUENCE</scope>
    <source>
        <strain evidence="1">UWPOB_OBS1</strain>
    </source>
</reference>